<dbReference type="Proteomes" id="UP000198534">
    <property type="component" value="Unassembled WGS sequence"/>
</dbReference>
<feature type="transmembrane region" description="Helical" evidence="1">
    <location>
        <begin position="88"/>
        <end position="107"/>
    </location>
</feature>
<dbReference type="RefSeq" id="WP_091737576.1">
    <property type="nucleotide sequence ID" value="NZ_FNNQ01000004.1"/>
</dbReference>
<keyword evidence="1" id="KW-0812">Transmembrane</keyword>
<keyword evidence="1" id="KW-1133">Transmembrane helix</keyword>
<proteinExistence type="predicted"/>
<dbReference type="EMBL" id="FNNQ01000004">
    <property type="protein sequence ID" value="SDW58352.1"/>
    <property type="molecule type" value="Genomic_DNA"/>
</dbReference>
<feature type="transmembrane region" description="Helical" evidence="1">
    <location>
        <begin position="36"/>
        <end position="54"/>
    </location>
</feature>
<name>A0A1H2UQI7_9BACL</name>
<evidence type="ECO:0000313" key="3">
    <source>
        <dbReference type="Proteomes" id="UP000198534"/>
    </source>
</evidence>
<feature type="transmembrane region" description="Helical" evidence="1">
    <location>
        <begin position="138"/>
        <end position="157"/>
    </location>
</feature>
<evidence type="ECO:0000313" key="2">
    <source>
        <dbReference type="EMBL" id="SDW58352.1"/>
    </source>
</evidence>
<reference evidence="2 3" key="1">
    <citation type="submission" date="2016-10" db="EMBL/GenBank/DDBJ databases">
        <authorList>
            <person name="de Groot N.N."/>
        </authorList>
    </citation>
    <scope>NUCLEOTIDE SEQUENCE [LARGE SCALE GENOMIC DNA]</scope>
    <source>
        <strain evidence="2 3">DSM 45610</strain>
    </source>
</reference>
<dbReference type="OrthoDB" id="2991008at2"/>
<dbReference type="Pfam" id="PF24124">
    <property type="entry name" value="YphA"/>
    <property type="match status" value="1"/>
</dbReference>
<keyword evidence="3" id="KW-1185">Reference proteome</keyword>
<accession>A0A1H2UQI7</accession>
<feature type="transmembrane region" description="Helical" evidence="1">
    <location>
        <begin position="6"/>
        <end position="24"/>
    </location>
</feature>
<dbReference type="AlphaFoldDB" id="A0A1H2UQI7"/>
<feature type="transmembrane region" description="Helical" evidence="1">
    <location>
        <begin position="169"/>
        <end position="187"/>
    </location>
</feature>
<gene>
    <name evidence="2" type="ORF">SAMN05444487_104184</name>
</gene>
<evidence type="ECO:0000256" key="1">
    <source>
        <dbReference type="SAM" id="Phobius"/>
    </source>
</evidence>
<dbReference type="InterPro" id="IPR014617">
    <property type="entry name" value="YphA_Bacsu"/>
</dbReference>
<organism evidence="2 3">
    <name type="scientific">Marininema mesophilum</name>
    <dbReference type="NCBI Taxonomy" id="1048340"/>
    <lineage>
        <taxon>Bacteria</taxon>
        <taxon>Bacillati</taxon>
        <taxon>Bacillota</taxon>
        <taxon>Bacilli</taxon>
        <taxon>Bacillales</taxon>
        <taxon>Thermoactinomycetaceae</taxon>
        <taxon>Marininema</taxon>
    </lineage>
</organism>
<sequence>MTHGSLALICMSSLAVLFRTGWFAGLEQELQLSRRGVFYGLLLQIAFTGTIWAITPSLEVHVGVLLLVPFVIHLLMKKKGMQRLATSSVLIFIGSLFFLIEECLWSFPANEQLVWSVVAGILLASVMMTGASSLNERVAGWTGGILLGDAMGLLYHWGKMSPLQFGSGVIRDFLWCGLTGWVIFHCVKQWVANRLHRSTEEGE</sequence>
<dbReference type="STRING" id="1048340.SAMN05444487_104184"/>
<feature type="transmembrane region" description="Helical" evidence="1">
    <location>
        <begin position="113"/>
        <end position="131"/>
    </location>
</feature>
<keyword evidence="1" id="KW-0472">Membrane</keyword>
<feature type="transmembrane region" description="Helical" evidence="1">
    <location>
        <begin position="60"/>
        <end position="76"/>
    </location>
</feature>
<protein>
    <submittedName>
        <fullName evidence="2">Uncharacterized protein</fullName>
    </submittedName>
</protein>